<evidence type="ECO:0000313" key="4">
    <source>
        <dbReference type="EMBL" id="AGH94907.1"/>
    </source>
</evidence>
<dbReference type="STRING" id="1184267.A11Q_687"/>
<protein>
    <submittedName>
        <fullName evidence="4">Uncharacterized protein</fullName>
    </submittedName>
</protein>
<evidence type="ECO:0000256" key="3">
    <source>
        <dbReference type="SAM" id="SignalP"/>
    </source>
</evidence>
<gene>
    <name evidence="4" type="ORF">A11Q_687</name>
</gene>
<dbReference type="AlphaFoldDB" id="M4V6A9"/>
<reference evidence="4 5" key="1">
    <citation type="journal article" date="2013" name="ISME J.">
        <title>By their genes ye shall know them: genomic signatures of predatory bacteria.</title>
        <authorList>
            <person name="Pasternak Z."/>
            <person name="Pietrokovski S."/>
            <person name="Rotem O."/>
            <person name="Gophna U."/>
            <person name="Lurie-Weinberger M.N."/>
            <person name="Jurkevitch E."/>
        </authorList>
    </citation>
    <scope>NUCLEOTIDE SEQUENCE [LARGE SCALE GENOMIC DNA]</scope>
    <source>
        <strain evidence="4 5">JSS</strain>
    </source>
</reference>
<evidence type="ECO:0000256" key="1">
    <source>
        <dbReference type="SAM" id="Coils"/>
    </source>
</evidence>
<organism evidence="4 5">
    <name type="scientific">Pseudobdellovibrio exovorus JSS</name>
    <dbReference type="NCBI Taxonomy" id="1184267"/>
    <lineage>
        <taxon>Bacteria</taxon>
        <taxon>Pseudomonadati</taxon>
        <taxon>Bdellovibrionota</taxon>
        <taxon>Bdellovibrionia</taxon>
        <taxon>Bdellovibrionales</taxon>
        <taxon>Pseudobdellovibrionaceae</taxon>
        <taxon>Pseudobdellovibrio</taxon>
    </lineage>
</organism>
<feature type="signal peptide" evidence="3">
    <location>
        <begin position="1"/>
        <end position="25"/>
    </location>
</feature>
<keyword evidence="1" id="KW-0175">Coiled coil</keyword>
<accession>M4V6A9</accession>
<feature type="region of interest" description="Disordered" evidence="2">
    <location>
        <begin position="143"/>
        <end position="173"/>
    </location>
</feature>
<dbReference type="Proteomes" id="UP000012040">
    <property type="component" value="Chromosome"/>
</dbReference>
<keyword evidence="3" id="KW-0732">Signal</keyword>
<name>M4V6A9_9BACT</name>
<keyword evidence="5" id="KW-1185">Reference proteome</keyword>
<dbReference type="eggNOG" id="ENOG5032J17">
    <property type="taxonomic scope" value="Bacteria"/>
</dbReference>
<dbReference type="EMBL" id="CP003537">
    <property type="protein sequence ID" value="AGH94907.1"/>
    <property type="molecule type" value="Genomic_DNA"/>
</dbReference>
<feature type="chain" id="PRO_5004059904" evidence="3">
    <location>
        <begin position="26"/>
        <end position="173"/>
    </location>
</feature>
<evidence type="ECO:0000313" key="5">
    <source>
        <dbReference type="Proteomes" id="UP000012040"/>
    </source>
</evidence>
<evidence type="ECO:0000256" key="2">
    <source>
        <dbReference type="SAM" id="MobiDB-lite"/>
    </source>
</evidence>
<dbReference type="RefSeq" id="WP_015469397.1">
    <property type="nucleotide sequence ID" value="NC_020813.1"/>
</dbReference>
<dbReference type="KEGG" id="bex:A11Q_687"/>
<feature type="coiled-coil region" evidence="1">
    <location>
        <begin position="66"/>
        <end position="93"/>
    </location>
</feature>
<dbReference type="PATRIC" id="fig|1184267.3.peg.696"/>
<proteinExistence type="predicted"/>
<sequence>MLKKRFLLSLQLFLIFSVTSSVTLANESAELKRSYLEDIFIWKMSDELKLTAKEEKEFTEINKSLNKRKSEINKKIQDSVQALKENASEAELRTHLKLIESYNQIAVDEFNSIKKLLGSKKFVSYLKVKSDLTSRIRTILASERASDTNRKGAGADNPASKLPPPKIIIEKSE</sequence>
<dbReference type="HOGENOM" id="CLU_1812001_0_0_7"/>
<dbReference type="OrthoDB" id="5293583at2"/>